<evidence type="ECO:0000313" key="1">
    <source>
        <dbReference type="EMBL" id="EOB15365.1"/>
    </source>
</evidence>
<dbReference type="Proteomes" id="UP000016927">
    <property type="component" value="Unassembled WGS sequence"/>
</dbReference>
<reference evidence="1 2" key="1">
    <citation type="journal article" date="2013" name="BMC Genomics">
        <title>Comparative genomics of parasitic silkworm microsporidia reveal an association between genome expansion and host adaptation.</title>
        <authorList>
            <person name="Pan G."/>
            <person name="Xu J."/>
            <person name="Li T."/>
            <person name="Xia Q."/>
            <person name="Liu S.L."/>
            <person name="Zhang G."/>
            <person name="Li S."/>
            <person name="Li C."/>
            <person name="Liu H."/>
            <person name="Yang L."/>
            <person name="Liu T."/>
            <person name="Zhang X."/>
            <person name="Wu Z."/>
            <person name="Fan W."/>
            <person name="Dang X."/>
            <person name="Xiang H."/>
            <person name="Tao M."/>
            <person name="Li Y."/>
            <person name="Hu J."/>
            <person name="Li Z."/>
            <person name="Lin L."/>
            <person name="Luo J."/>
            <person name="Geng L."/>
            <person name="Wang L."/>
            <person name="Long M."/>
            <person name="Wan Y."/>
            <person name="He N."/>
            <person name="Zhang Z."/>
            <person name="Lu C."/>
            <person name="Keeling P.J."/>
            <person name="Wang J."/>
            <person name="Xiang Z."/>
            <person name="Zhou Z."/>
        </authorList>
    </citation>
    <scope>NUCLEOTIDE SEQUENCE [LARGE SCALE GENOMIC DNA]</scope>
    <source>
        <strain evidence="2">CQ1 / CVCC 102059</strain>
    </source>
</reference>
<name>R0MMD6_NOSB1</name>
<dbReference type="AlphaFoldDB" id="R0MMD6"/>
<accession>R0MMD6</accession>
<keyword evidence="2" id="KW-1185">Reference proteome</keyword>
<evidence type="ECO:0000313" key="2">
    <source>
        <dbReference type="Proteomes" id="UP000016927"/>
    </source>
</evidence>
<organism evidence="1 2">
    <name type="scientific">Nosema bombycis (strain CQ1 / CVCC 102059)</name>
    <name type="common">Microsporidian parasite</name>
    <name type="synonym">Pebrine of silkworm</name>
    <dbReference type="NCBI Taxonomy" id="578461"/>
    <lineage>
        <taxon>Eukaryota</taxon>
        <taxon>Fungi</taxon>
        <taxon>Fungi incertae sedis</taxon>
        <taxon>Microsporidia</taxon>
        <taxon>Nosematidae</taxon>
        <taxon>Nosema</taxon>
    </lineage>
</organism>
<protein>
    <submittedName>
        <fullName evidence="1">Uncharacterized protein</fullName>
    </submittedName>
</protein>
<proteinExistence type="predicted"/>
<dbReference type="HOGENOM" id="CLU_973489_0_0_1"/>
<gene>
    <name evidence="1" type="ORF">NBO_6g0115</name>
</gene>
<dbReference type="EMBL" id="KB908914">
    <property type="protein sequence ID" value="EOB15365.1"/>
    <property type="molecule type" value="Genomic_DNA"/>
</dbReference>
<sequence length="286" mass="33571">MFAFNKIISFYLISTSLFYNCSIDELLCDENITEEIMNISTYIINQPSFSFNKDKLNNFICNFTNDSIKLLEFPEPESDTVESSRIFYTIFCLILFLSEYKNDVSFDHLIRRLFRSYLNSSNPCMTPPNFAPKKSYEFRAKITILKKQVNKILTEKNFDKQLVHIEEFNGRIFVYRKNLTINFINSFFEELGDEYIYPLSGHYRRSSSTESSYDEMSDYSEGCSDYLNVINHVSINAQKCMKYLSVKLKRILNDKDKVKFEGTNLNKESIGILIQACSEIIMDRQC</sequence>
<dbReference type="VEuPathDB" id="MicrosporidiaDB:NBO_6g0115"/>